<evidence type="ECO:0000259" key="3">
    <source>
        <dbReference type="Pfam" id="PF02225"/>
    </source>
</evidence>
<dbReference type="Pfam" id="PF02225">
    <property type="entry name" value="PA"/>
    <property type="match status" value="1"/>
</dbReference>
<dbReference type="PANTHER" id="PTHR22702:SF1">
    <property type="entry name" value="PROTEASE-ASSOCIATED DOMAIN-CONTAINING PROTEIN 1"/>
    <property type="match status" value="1"/>
</dbReference>
<sequence length="138" mass="15435">MNGMLVEAQPSNACSTVDPPPSGYSRPIGVWMLLVRRGACTYHDKVKHAQESNYSAVIVYNDKNNEIETMSCRGSDCSSLIPSVSVGKDDGYILRDQFLFNTGHMIFITDEFPFNLNKYLLPFAIVVGICFIIMFLIL</sequence>
<dbReference type="Gene3D" id="3.50.30.30">
    <property type="match status" value="1"/>
</dbReference>
<feature type="non-terminal residue" evidence="4">
    <location>
        <position position="138"/>
    </location>
</feature>
<dbReference type="PANTHER" id="PTHR22702">
    <property type="entry name" value="PROTEASE-ASSOCIATED DOMAIN-CONTAINING PROTEIN"/>
    <property type="match status" value="1"/>
</dbReference>
<evidence type="ECO:0000256" key="2">
    <source>
        <dbReference type="ARBA" id="ARBA00023180"/>
    </source>
</evidence>
<dbReference type="EMBL" id="OB664526">
    <property type="protein sequence ID" value="CAD7232326.1"/>
    <property type="molecule type" value="Genomic_DNA"/>
</dbReference>
<dbReference type="InterPro" id="IPR003137">
    <property type="entry name" value="PA_domain"/>
</dbReference>
<evidence type="ECO:0000313" key="4">
    <source>
        <dbReference type="EMBL" id="CAD7232326.1"/>
    </source>
</evidence>
<dbReference type="AlphaFoldDB" id="A0A7R8WNX3"/>
<dbReference type="OrthoDB" id="8062037at2759"/>
<protein>
    <recommendedName>
        <fullName evidence="3">PA domain-containing protein</fullName>
    </recommendedName>
</protein>
<name>A0A7R8WNX3_9CRUS</name>
<reference evidence="4" key="1">
    <citation type="submission" date="2020-11" db="EMBL/GenBank/DDBJ databases">
        <authorList>
            <person name="Tran Van P."/>
        </authorList>
    </citation>
    <scope>NUCLEOTIDE SEQUENCE</scope>
</reference>
<gene>
    <name evidence="4" type="ORF">CTOB1V02_LOCUS10162</name>
</gene>
<feature type="domain" description="PA" evidence="3">
    <location>
        <begin position="3"/>
        <end position="92"/>
    </location>
</feature>
<proteinExistence type="predicted"/>
<keyword evidence="2" id="KW-0325">Glycoprotein</keyword>
<keyword evidence="1" id="KW-0732">Signal</keyword>
<organism evidence="4">
    <name type="scientific">Cyprideis torosa</name>
    <dbReference type="NCBI Taxonomy" id="163714"/>
    <lineage>
        <taxon>Eukaryota</taxon>
        <taxon>Metazoa</taxon>
        <taxon>Ecdysozoa</taxon>
        <taxon>Arthropoda</taxon>
        <taxon>Crustacea</taxon>
        <taxon>Oligostraca</taxon>
        <taxon>Ostracoda</taxon>
        <taxon>Podocopa</taxon>
        <taxon>Podocopida</taxon>
        <taxon>Cytherocopina</taxon>
        <taxon>Cytheroidea</taxon>
        <taxon>Cytherideidae</taxon>
        <taxon>Cyprideis</taxon>
    </lineage>
</organism>
<dbReference type="SUPFAM" id="SSF52025">
    <property type="entry name" value="PA domain"/>
    <property type="match status" value="1"/>
</dbReference>
<accession>A0A7R8WNX3</accession>
<dbReference type="InterPro" id="IPR046450">
    <property type="entry name" value="PA_dom_sf"/>
</dbReference>
<evidence type="ECO:0000256" key="1">
    <source>
        <dbReference type="ARBA" id="ARBA00022729"/>
    </source>
</evidence>